<feature type="domain" description="Spore coat protein X/V" evidence="2">
    <location>
        <begin position="86"/>
        <end position="142"/>
    </location>
</feature>
<dbReference type="Pfam" id="PF07552">
    <property type="entry name" value="Coat_X"/>
    <property type="match status" value="2"/>
</dbReference>
<dbReference type="OrthoDB" id="2376847at2"/>
<gene>
    <name evidence="3" type="ORF">BA724_04960</name>
</gene>
<keyword evidence="4" id="KW-1185">Reference proteome</keyword>
<protein>
    <submittedName>
        <fullName evidence="3">Spore coat protein</fullName>
    </submittedName>
</protein>
<reference evidence="3 4" key="1">
    <citation type="submission" date="2016-06" db="EMBL/GenBank/DDBJ databases">
        <title>Domibacillus iocasae genome sequencing.</title>
        <authorList>
            <person name="Verma A."/>
            <person name="Pal Y."/>
            <person name="Ojha A.K."/>
            <person name="Krishnamurthi S."/>
        </authorList>
    </citation>
    <scope>NUCLEOTIDE SEQUENCE [LARGE SCALE GENOMIC DNA]</scope>
    <source>
        <strain evidence="3 4">DSM 29979</strain>
    </source>
</reference>
<dbReference type="InterPro" id="IPR011428">
    <property type="entry name" value="Spore_coat_X/V"/>
</dbReference>
<name>A0A1E7DQI5_9BACI</name>
<evidence type="ECO:0000259" key="2">
    <source>
        <dbReference type="Pfam" id="PF07552"/>
    </source>
</evidence>
<dbReference type="EMBL" id="MAMP01000020">
    <property type="protein sequence ID" value="OES45356.1"/>
    <property type="molecule type" value="Genomic_DNA"/>
</dbReference>
<dbReference type="GO" id="GO:0031160">
    <property type="term" value="C:spore wall"/>
    <property type="evidence" value="ECO:0007669"/>
    <property type="project" value="InterPro"/>
</dbReference>
<feature type="region of interest" description="Disordered" evidence="1">
    <location>
        <begin position="1"/>
        <end position="20"/>
    </location>
</feature>
<feature type="domain" description="Spore coat protein X/V" evidence="2">
    <location>
        <begin position="22"/>
        <end position="78"/>
    </location>
</feature>
<organism evidence="3 4">
    <name type="scientific">Domibacillus iocasae</name>
    <dbReference type="NCBI Taxonomy" id="1714016"/>
    <lineage>
        <taxon>Bacteria</taxon>
        <taxon>Bacillati</taxon>
        <taxon>Bacillota</taxon>
        <taxon>Bacilli</taxon>
        <taxon>Bacillales</taxon>
        <taxon>Bacillaceae</taxon>
        <taxon>Domibacillus</taxon>
    </lineage>
</organism>
<accession>A0A1E7DQI5</accession>
<dbReference type="STRING" id="1714016.BA724_04960"/>
<sequence>MSEKKWRALDHCDNNSNRNDADVLQAADQSAATEQESFEWIIVRDSEDVEVQTTDTQAAVSLQLGIQVAIAVVISITIGDTDQSKAVVQDLKQFMRTKQQNTQKTVIEGSKHVKVATTDTDVAVNIQALLQILLAIVAKLDIL</sequence>
<dbReference type="Proteomes" id="UP000095658">
    <property type="component" value="Unassembled WGS sequence"/>
</dbReference>
<keyword evidence="3" id="KW-0946">Virion</keyword>
<keyword evidence="3" id="KW-0167">Capsid protein</keyword>
<comment type="caution">
    <text evidence="3">The sequence shown here is derived from an EMBL/GenBank/DDBJ whole genome shotgun (WGS) entry which is preliminary data.</text>
</comment>
<dbReference type="AlphaFoldDB" id="A0A1E7DQI5"/>
<feature type="compositionally biased region" description="Basic and acidic residues" evidence="1">
    <location>
        <begin position="1"/>
        <end position="13"/>
    </location>
</feature>
<evidence type="ECO:0000313" key="3">
    <source>
        <dbReference type="EMBL" id="OES45356.1"/>
    </source>
</evidence>
<proteinExistence type="predicted"/>
<evidence type="ECO:0000313" key="4">
    <source>
        <dbReference type="Proteomes" id="UP000095658"/>
    </source>
</evidence>
<dbReference type="RefSeq" id="WP_069938237.1">
    <property type="nucleotide sequence ID" value="NZ_MAMP01000020.1"/>
</dbReference>
<evidence type="ECO:0000256" key="1">
    <source>
        <dbReference type="SAM" id="MobiDB-lite"/>
    </source>
</evidence>
<dbReference type="GO" id="GO:0030435">
    <property type="term" value="P:sporulation resulting in formation of a cellular spore"/>
    <property type="evidence" value="ECO:0007669"/>
    <property type="project" value="InterPro"/>
</dbReference>